<feature type="compositionally biased region" description="Polar residues" evidence="1">
    <location>
        <begin position="1"/>
        <end position="12"/>
    </location>
</feature>
<name>A0ABW1UC07_9LACO</name>
<keyword evidence="3" id="KW-1185">Reference proteome</keyword>
<feature type="compositionally biased region" description="Basic and acidic residues" evidence="1">
    <location>
        <begin position="13"/>
        <end position="34"/>
    </location>
</feature>
<dbReference type="RefSeq" id="WP_137607905.1">
    <property type="nucleotide sequence ID" value="NZ_BJDH01000008.1"/>
</dbReference>
<evidence type="ECO:0000313" key="3">
    <source>
        <dbReference type="Proteomes" id="UP001596227"/>
    </source>
</evidence>
<dbReference type="Proteomes" id="UP001596227">
    <property type="component" value="Unassembled WGS sequence"/>
</dbReference>
<feature type="compositionally biased region" description="Polar residues" evidence="1">
    <location>
        <begin position="46"/>
        <end position="56"/>
    </location>
</feature>
<evidence type="ECO:0000256" key="1">
    <source>
        <dbReference type="SAM" id="MobiDB-lite"/>
    </source>
</evidence>
<gene>
    <name evidence="2" type="ORF">ACFQH1_00320</name>
</gene>
<dbReference type="EMBL" id="JBHSSB010000003">
    <property type="protein sequence ID" value="MFC6293695.1"/>
    <property type="molecule type" value="Genomic_DNA"/>
</dbReference>
<evidence type="ECO:0000313" key="2">
    <source>
        <dbReference type="EMBL" id="MFC6293695.1"/>
    </source>
</evidence>
<feature type="region of interest" description="Disordered" evidence="1">
    <location>
        <begin position="1"/>
        <end position="66"/>
    </location>
</feature>
<sequence length="103" mass="11240">MAINEEASNSNFDYKDKDTIRKSGGADRPVDTKKHQPKMSAMETPDSYTGRVNSNQDSDHNNRSSLTDVIPTAATDLSDDGATLLAFSGLITLMEETLLAHHD</sequence>
<organism evidence="2 3">
    <name type="scientific">Lactiplantibacillus daoliensis</name>
    <dbReference type="NCBI Taxonomy" id="2559916"/>
    <lineage>
        <taxon>Bacteria</taxon>
        <taxon>Bacillati</taxon>
        <taxon>Bacillota</taxon>
        <taxon>Bacilli</taxon>
        <taxon>Lactobacillales</taxon>
        <taxon>Lactobacillaceae</taxon>
        <taxon>Lactiplantibacillus</taxon>
    </lineage>
</organism>
<protein>
    <submittedName>
        <fullName evidence="2">Uncharacterized protein</fullName>
    </submittedName>
</protein>
<comment type="caution">
    <text evidence="2">The sequence shown here is derived from an EMBL/GenBank/DDBJ whole genome shotgun (WGS) entry which is preliminary data.</text>
</comment>
<proteinExistence type="predicted"/>
<reference evidence="3" key="1">
    <citation type="journal article" date="2019" name="Int. J. Syst. Evol. Microbiol.">
        <title>The Global Catalogue of Microorganisms (GCM) 10K type strain sequencing project: providing services to taxonomists for standard genome sequencing and annotation.</title>
        <authorList>
            <consortium name="The Broad Institute Genomics Platform"/>
            <consortium name="The Broad Institute Genome Sequencing Center for Infectious Disease"/>
            <person name="Wu L."/>
            <person name="Ma J."/>
        </authorList>
    </citation>
    <scope>NUCLEOTIDE SEQUENCE [LARGE SCALE GENOMIC DNA]</scope>
    <source>
        <strain evidence="3">CCM 8934</strain>
    </source>
</reference>
<accession>A0ABW1UC07</accession>